<evidence type="ECO:0000313" key="3">
    <source>
        <dbReference type="EMBL" id="PRC93530.1"/>
    </source>
</evidence>
<organism evidence="3 4">
    <name type="scientific">Solimicrobium silvestre</name>
    <dbReference type="NCBI Taxonomy" id="2099400"/>
    <lineage>
        <taxon>Bacteria</taxon>
        <taxon>Pseudomonadati</taxon>
        <taxon>Pseudomonadota</taxon>
        <taxon>Betaproteobacteria</taxon>
        <taxon>Burkholderiales</taxon>
        <taxon>Oxalobacteraceae</taxon>
        <taxon>Solimicrobium</taxon>
    </lineage>
</organism>
<feature type="region of interest" description="Disordered" evidence="1">
    <location>
        <begin position="37"/>
        <end position="87"/>
    </location>
</feature>
<evidence type="ECO:0000256" key="2">
    <source>
        <dbReference type="SAM" id="SignalP"/>
    </source>
</evidence>
<dbReference type="OrthoDB" id="8522878at2"/>
<sequence>MVAIMAKQSMGKKSRLYTLLAAAFVAPLSLGLPSFAQTNPQTGGGTTNGTPAATVNGQANGGTTSGTTAANAQANEETSNGASTPTVNAQARGWTITPSVNLSETYTDNVKLQPAGQATSAFITEVAPGIDITAATRRLKLDLDYAVQNLHYSGDDLGNERTNQQLNAKSKLDLIDNFFYIDGTANISQQNQTPFGPDTTNNLNLSDNRVTIRTYSLSPYLHETFQQTATGELRYSRDSVATSLSGLTNSTADTIQASLKSGSAFKAFNWDFESSDQKIHYTDESDIEMQSNILNFGYHFSSQFELTGDAGYEKNNYVALNSEAPAGTTWSGGFAWTPSDRTNVAASVGKHYYGNSYMFSLNQRTRATVWTLGYNESITTTRSQYLLPVTTNTSALLNSLWQASIPDAAQRQQAVNAFIQENGLPSALNSSVNTLANQVFLQKSLLGSVAITGAQNTVMLNLFNIQRDAQSVSIVDDTGLLGNTNQALLNNTRQTGANALWSVKFGPRTDASIMTGYTRAVSNSTGITYNNKSTTLTFSHQLQPKLKAMLELMRLQNDSNVSTGDFKENAISVFLLLGF</sequence>
<dbReference type="Proteomes" id="UP000237839">
    <property type="component" value="Unassembled WGS sequence"/>
</dbReference>
<accession>A0A2S9H0Q7</accession>
<dbReference type="InterPro" id="IPR017467">
    <property type="entry name" value="CHP03016_PEP-CTERM"/>
</dbReference>
<evidence type="ECO:0000313" key="4">
    <source>
        <dbReference type="Proteomes" id="UP000237839"/>
    </source>
</evidence>
<keyword evidence="4" id="KW-1185">Reference proteome</keyword>
<name>A0A2S9H0Q7_9BURK</name>
<feature type="chain" id="PRO_5015438478" evidence="2">
    <location>
        <begin position="37"/>
        <end position="579"/>
    </location>
</feature>
<dbReference type="EMBL" id="PUGF01000007">
    <property type="protein sequence ID" value="PRC93530.1"/>
    <property type="molecule type" value="Genomic_DNA"/>
</dbReference>
<dbReference type="NCBIfam" id="TIGR03016">
    <property type="entry name" value="pepcterm_hypo_1"/>
    <property type="match status" value="1"/>
</dbReference>
<proteinExistence type="predicted"/>
<gene>
    <name evidence="3" type="ORF">S2091_1917</name>
</gene>
<reference evidence="3 4" key="1">
    <citation type="submission" date="2018-02" db="EMBL/GenBank/DDBJ databases">
        <title>Solimicrobium silvestre gen. nov., sp. nov., isolated from alpine forest soil.</title>
        <authorList>
            <person name="Margesin R."/>
            <person name="Albuquerque L."/>
            <person name="Zhang D.-C."/>
            <person name="Froufe H.J.C."/>
            <person name="Severino R."/>
            <person name="Roxo I."/>
            <person name="Egas C."/>
            <person name="Da Costa M.S."/>
        </authorList>
    </citation>
    <scope>NUCLEOTIDE SEQUENCE [LARGE SCALE GENOMIC DNA]</scope>
    <source>
        <strain evidence="3 4">S20-91</strain>
    </source>
</reference>
<keyword evidence="2" id="KW-0732">Signal</keyword>
<dbReference type="AlphaFoldDB" id="A0A2S9H0Q7"/>
<comment type="caution">
    <text evidence="3">The sequence shown here is derived from an EMBL/GenBank/DDBJ whole genome shotgun (WGS) entry which is preliminary data.</text>
</comment>
<protein>
    <submittedName>
        <fullName evidence="3">Uncharacterized protein, PEP-CTERM system associated</fullName>
    </submittedName>
</protein>
<feature type="compositionally biased region" description="Low complexity" evidence="1">
    <location>
        <begin position="65"/>
        <end position="78"/>
    </location>
</feature>
<feature type="signal peptide" evidence="2">
    <location>
        <begin position="1"/>
        <end position="36"/>
    </location>
</feature>
<dbReference type="RefSeq" id="WP_105531564.1">
    <property type="nucleotide sequence ID" value="NZ_PUGF01000007.1"/>
</dbReference>
<feature type="compositionally biased region" description="Low complexity" evidence="1">
    <location>
        <begin position="48"/>
        <end position="58"/>
    </location>
</feature>
<evidence type="ECO:0000256" key="1">
    <source>
        <dbReference type="SAM" id="MobiDB-lite"/>
    </source>
</evidence>